<proteinExistence type="predicted"/>
<dbReference type="InterPro" id="IPR016181">
    <property type="entry name" value="Acyl_CoA_acyltransferase"/>
</dbReference>
<dbReference type="RefSeq" id="WP_176212603.1">
    <property type="nucleotide sequence ID" value="NZ_FWXH01000002.1"/>
</dbReference>
<evidence type="ECO:0000256" key="2">
    <source>
        <dbReference type="ARBA" id="ARBA00023315"/>
    </source>
</evidence>
<organism evidence="4 5">
    <name type="scientific">Clostridium acidisoli DSM 12555</name>
    <dbReference type="NCBI Taxonomy" id="1121291"/>
    <lineage>
        <taxon>Bacteria</taxon>
        <taxon>Bacillati</taxon>
        <taxon>Bacillota</taxon>
        <taxon>Clostridia</taxon>
        <taxon>Eubacteriales</taxon>
        <taxon>Clostridiaceae</taxon>
        <taxon>Clostridium</taxon>
    </lineage>
</organism>
<dbReference type="PANTHER" id="PTHR43420">
    <property type="entry name" value="ACETYLTRANSFERASE"/>
    <property type="match status" value="1"/>
</dbReference>
<gene>
    <name evidence="4" type="ORF">SAMN02745134_00868</name>
</gene>
<dbReference type="PROSITE" id="PS51186">
    <property type="entry name" value="GNAT"/>
    <property type="match status" value="2"/>
</dbReference>
<name>A0A1W1X6W6_9CLOT</name>
<evidence type="ECO:0000313" key="5">
    <source>
        <dbReference type="Proteomes" id="UP000192468"/>
    </source>
</evidence>
<dbReference type="Gene3D" id="3.40.630.30">
    <property type="match status" value="2"/>
</dbReference>
<keyword evidence="5" id="KW-1185">Reference proteome</keyword>
<sequence>MIIKELKTLNKNIIDEIRLVESTCKEYDNSKMYIYLDNEFNFNKDIKSIFLMYENEKLISLLSMFIPTSEEAEISAYTLPSYRGKGCFKHLFNAAIDELKKYKINDILLTSESSSKIGSEIINKLGGKYDFSEYVMRFNVERFSFDKNKCLSKLCIPVIEDVEILTDISQKTFKENYEDAKSMLKNTFESKDRKQYALKLENEFVGIGSTSFDGTETSIYGLGILPKCQGRGLGKELLLWILNDLIQKDKRNITLEVDSSNNKAFNLYKKNCFQVEIAMDYYRMKLRNR</sequence>
<dbReference type="InterPro" id="IPR000182">
    <property type="entry name" value="GNAT_dom"/>
</dbReference>
<feature type="domain" description="N-acetyltransferase" evidence="3">
    <location>
        <begin position="152"/>
        <end position="289"/>
    </location>
</feature>
<keyword evidence="1 4" id="KW-0808">Transferase</keyword>
<dbReference type="InterPro" id="IPR050680">
    <property type="entry name" value="YpeA/RimI_acetyltransf"/>
</dbReference>
<dbReference type="Proteomes" id="UP000192468">
    <property type="component" value="Unassembled WGS sequence"/>
</dbReference>
<keyword evidence="2" id="KW-0012">Acyltransferase</keyword>
<reference evidence="4 5" key="1">
    <citation type="submission" date="2017-04" db="EMBL/GenBank/DDBJ databases">
        <authorList>
            <person name="Afonso C.L."/>
            <person name="Miller P.J."/>
            <person name="Scott M.A."/>
            <person name="Spackman E."/>
            <person name="Goraichik I."/>
            <person name="Dimitrov K.M."/>
            <person name="Suarez D.L."/>
            <person name="Swayne D.E."/>
        </authorList>
    </citation>
    <scope>NUCLEOTIDE SEQUENCE [LARGE SCALE GENOMIC DNA]</scope>
    <source>
        <strain evidence="4 5">DSM 12555</strain>
    </source>
</reference>
<dbReference type="EMBL" id="FWXH01000002">
    <property type="protein sequence ID" value="SMC19563.1"/>
    <property type="molecule type" value="Genomic_DNA"/>
</dbReference>
<dbReference type="STRING" id="1121291.SAMN02745134_00868"/>
<evidence type="ECO:0000313" key="4">
    <source>
        <dbReference type="EMBL" id="SMC19563.1"/>
    </source>
</evidence>
<dbReference type="SUPFAM" id="SSF55729">
    <property type="entry name" value="Acyl-CoA N-acyltransferases (Nat)"/>
    <property type="match status" value="2"/>
</dbReference>
<dbReference type="AlphaFoldDB" id="A0A1W1X6W6"/>
<evidence type="ECO:0000259" key="3">
    <source>
        <dbReference type="PROSITE" id="PS51186"/>
    </source>
</evidence>
<dbReference type="CDD" id="cd04301">
    <property type="entry name" value="NAT_SF"/>
    <property type="match status" value="2"/>
</dbReference>
<dbReference type="PANTHER" id="PTHR43420:SF12">
    <property type="entry name" value="N-ACETYLTRANSFERASE DOMAIN-CONTAINING PROTEIN"/>
    <property type="match status" value="1"/>
</dbReference>
<accession>A0A1W1X6W6</accession>
<dbReference type="GO" id="GO:0016747">
    <property type="term" value="F:acyltransferase activity, transferring groups other than amino-acyl groups"/>
    <property type="evidence" value="ECO:0007669"/>
    <property type="project" value="InterPro"/>
</dbReference>
<protein>
    <submittedName>
        <fullName evidence="4">Acetyltransferase (GNAT) family protein</fullName>
    </submittedName>
</protein>
<dbReference type="Pfam" id="PF00583">
    <property type="entry name" value="Acetyltransf_1"/>
    <property type="match status" value="2"/>
</dbReference>
<evidence type="ECO:0000256" key="1">
    <source>
        <dbReference type="ARBA" id="ARBA00022679"/>
    </source>
</evidence>
<feature type="domain" description="N-acetyltransferase" evidence="3">
    <location>
        <begin position="1"/>
        <end position="141"/>
    </location>
</feature>